<name>A0A0G4GIL2_9ALVE</name>
<dbReference type="AlphaFoldDB" id="A0A0G4GIL2"/>
<gene>
    <name evidence="2" type="ORF">Cvel_4762</name>
</gene>
<accession>A0A0G4GIL2</accession>
<proteinExistence type="predicted"/>
<dbReference type="VEuPathDB" id="CryptoDB:Cvel_4762"/>
<dbReference type="Gene3D" id="3.40.50.1820">
    <property type="entry name" value="alpha/beta hydrolase"/>
    <property type="match status" value="1"/>
</dbReference>
<evidence type="ECO:0000259" key="1">
    <source>
        <dbReference type="Pfam" id="PF12697"/>
    </source>
</evidence>
<dbReference type="InterPro" id="IPR000073">
    <property type="entry name" value="AB_hydrolase_1"/>
</dbReference>
<protein>
    <recommendedName>
        <fullName evidence="1">AB hydrolase-1 domain-containing protein</fullName>
    </recommendedName>
</protein>
<dbReference type="SUPFAM" id="SSF53474">
    <property type="entry name" value="alpha/beta-Hydrolases"/>
    <property type="match status" value="1"/>
</dbReference>
<organism evidence="2">
    <name type="scientific">Chromera velia CCMP2878</name>
    <dbReference type="NCBI Taxonomy" id="1169474"/>
    <lineage>
        <taxon>Eukaryota</taxon>
        <taxon>Sar</taxon>
        <taxon>Alveolata</taxon>
        <taxon>Colpodellida</taxon>
        <taxon>Chromeraceae</taxon>
        <taxon>Chromera</taxon>
    </lineage>
</organism>
<dbReference type="InterPro" id="IPR029058">
    <property type="entry name" value="AB_hydrolase_fold"/>
</dbReference>
<dbReference type="EMBL" id="CDMZ01001248">
    <property type="protein sequence ID" value="CEM29676.1"/>
    <property type="molecule type" value="Genomic_DNA"/>
</dbReference>
<reference evidence="2" key="1">
    <citation type="submission" date="2014-11" db="EMBL/GenBank/DDBJ databases">
        <authorList>
            <person name="Otto D Thomas"/>
            <person name="Naeem Raeece"/>
        </authorList>
    </citation>
    <scope>NUCLEOTIDE SEQUENCE</scope>
</reference>
<dbReference type="Pfam" id="PF12697">
    <property type="entry name" value="Abhydrolase_6"/>
    <property type="match status" value="1"/>
</dbReference>
<evidence type="ECO:0000313" key="2">
    <source>
        <dbReference type="EMBL" id="CEM29676.1"/>
    </source>
</evidence>
<feature type="domain" description="AB hydrolase-1" evidence="1">
    <location>
        <begin position="77"/>
        <end position="296"/>
    </location>
</feature>
<sequence length="384" mass="42330">MKSDTRIVSSSPHERAAALVRAAIAEEGRLSAGLRECVEKEKKFFVSPEDGAVVAYRLLEGRRRLPGNPSSLPSFLLVLLNGFACSMETWNEEWLQLLSEGGHSIVLVDHRGVGDTRFALEEKRGGMEGVREVGFAVRRLRHDSLESEVTLPKMAADISSLLAYLVAEGNELGLQNPGVSSKDGVNVGCADIQFVLVGFSFGALIGQSVIEYLKGPDMGGLLSRLKALVILDQSVAPMHEDLGWAERDKFASEIARMEGTCDLSGFFKNFEPNLWGVYDPSRELRESWDGATARLVKEHLVGQMRSTLSFDGRGFLETYTFPVLVCLAQQGLLAHCLQKACEFYRSCGSKKGRREVLTFEGPHLIFHFCVKDLARAVLKFLGDV</sequence>